<feature type="transmembrane region" description="Helical" evidence="6">
    <location>
        <begin position="407"/>
        <end position="424"/>
    </location>
</feature>
<dbReference type="RefSeq" id="WP_089794011.1">
    <property type="nucleotide sequence ID" value="NZ_FPBP01000003.1"/>
</dbReference>
<evidence type="ECO:0000256" key="6">
    <source>
        <dbReference type="SAM" id="Phobius"/>
    </source>
</evidence>
<evidence type="ECO:0000256" key="2">
    <source>
        <dbReference type="ARBA" id="ARBA00022475"/>
    </source>
</evidence>
<dbReference type="PANTHER" id="PTHR42770">
    <property type="entry name" value="AMINO ACID TRANSPORTER-RELATED"/>
    <property type="match status" value="1"/>
</dbReference>
<dbReference type="InterPro" id="IPR002293">
    <property type="entry name" value="AA/rel_permease1"/>
</dbReference>
<name>A0A1I7GWQ9_9GAMM</name>
<dbReference type="AlphaFoldDB" id="A0A1I7GWQ9"/>
<dbReference type="EMBL" id="FPBP01000003">
    <property type="protein sequence ID" value="SFU52897.1"/>
    <property type="molecule type" value="Genomic_DNA"/>
</dbReference>
<evidence type="ECO:0000313" key="8">
    <source>
        <dbReference type="Proteomes" id="UP000198693"/>
    </source>
</evidence>
<protein>
    <submittedName>
        <fullName evidence="7">Amino acid transporter</fullName>
    </submittedName>
</protein>
<feature type="transmembrane region" description="Helical" evidence="6">
    <location>
        <begin position="20"/>
        <end position="41"/>
    </location>
</feature>
<proteinExistence type="predicted"/>
<evidence type="ECO:0000256" key="4">
    <source>
        <dbReference type="ARBA" id="ARBA00022989"/>
    </source>
</evidence>
<dbReference type="PANTHER" id="PTHR42770:SF7">
    <property type="entry name" value="MEMBRANE PROTEIN"/>
    <property type="match status" value="1"/>
</dbReference>
<dbReference type="GO" id="GO:0005886">
    <property type="term" value="C:plasma membrane"/>
    <property type="evidence" value="ECO:0007669"/>
    <property type="project" value="UniProtKB-SubCell"/>
</dbReference>
<comment type="subcellular location">
    <subcellularLocation>
        <location evidence="1">Cell membrane</location>
        <topology evidence="1">Multi-pass membrane protein</topology>
    </subcellularLocation>
</comment>
<gene>
    <name evidence="7" type="ORF">SAMN04487955_103305</name>
</gene>
<feature type="transmembrane region" description="Helical" evidence="6">
    <location>
        <begin position="341"/>
        <end position="359"/>
    </location>
</feature>
<feature type="transmembrane region" description="Helical" evidence="6">
    <location>
        <begin position="141"/>
        <end position="159"/>
    </location>
</feature>
<keyword evidence="3 6" id="KW-0812">Transmembrane</keyword>
<evidence type="ECO:0000313" key="7">
    <source>
        <dbReference type="EMBL" id="SFU52897.1"/>
    </source>
</evidence>
<evidence type="ECO:0000256" key="3">
    <source>
        <dbReference type="ARBA" id="ARBA00022692"/>
    </source>
</evidence>
<feature type="transmembrane region" description="Helical" evidence="6">
    <location>
        <begin position="88"/>
        <end position="110"/>
    </location>
</feature>
<feature type="transmembrane region" description="Helical" evidence="6">
    <location>
        <begin position="430"/>
        <end position="452"/>
    </location>
</feature>
<dbReference type="GO" id="GO:0022857">
    <property type="term" value="F:transmembrane transporter activity"/>
    <property type="evidence" value="ECO:0007669"/>
    <property type="project" value="InterPro"/>
</dbReference>
<dbReference type="Proteomes" id="UP000198693">
    <property type="component" value="Unassembled WGS sequence"/>
</dbReference>
<feature type="transmembrane region" description="Helical" evidence="6">
    <location>
        <begin position="205"/>
        <end position="224"/>
    </location>
</feature>
<feature type="transmembrane region" description="Helical" evidence="6">
    <location>
        <begin position="365"/>
        <end position="387"/>
    </location>
</feature>
<sequence>MTDESPSTDKLLRVLARKDVLALAFGAMIGWGWIVLTGSWIQSAGSVGAITAFLFGGTAIVLVGLTYAELASAMPQVGGEHVYSYRALGHFSSFLCTWAITLGYVSVVAFEAVALPTVFEHLFPGYSVGHMWTIADWEVEATWVAVGVIGSLIMMWVNYRGIRTVALVQKLVTLLILAVGIMFITGALFEGERATMEPLFNTADGVMGGIMMVLIMVPFMFVGFDVIPQAAEEINLPFKEIGKVLMASVILAVFWYALIILGTSLMLDPEALGASSLAVPDAMQAVFNAPWAGNLMVLAGIAGIVTSWNAFYVGGSRAIYALAHSGMLPAFLGKLHPTHKTPTNAIFLMGICSCIAPLLGRPALVWLVVAGGLGIVIAYLFVALSFLVLRHREPDMPRPFRVSSGKLVGVVAVILSIGMLGLYMPGSPSALAPIEWAIFAGWMLLGLAMYAWSRAKYGVDYSDRMINRELAQATAHDPSTEAPARGAS</sequence>
<feature type="transmembrane region" description="Helical" evidence="6">
    <location>
        <begin position="244"/>
        <end position="267"/>
    </location>
</feature>
<feature type="transmembrane region" description="Helical" evidence="6">
    <location>
        <begin position="295"/>
        <end position="320"/>
    </location>
</feature>
<keyword evidence="5 6" id="KW-0472">Membrane</keyword>
<evidence type="ECO:0000256" key="1">
    <source>
        <dbReference type="ARBA" id="ARBA00004651"/>
    </source>
</evidence>
<feature type="transmembrane region" description="Helical" evidence="6">
    <location>
        <begin position="171"/>
        <end position="189"/>
    </location>
</feature>
<dbReference type="Gene3D" id="1.20.1740.10">
    <property type="entry name" value="Amino acid/polyamine transporter I"/>
    <property type="match status" value="1"/>
</dbReference>
<organism evidence="7 8">
    <name type="scientific">Halomonas korlensis</name>
    <dbReference type="NCBI Taxonomy" id="463301"/>
    <lineage>
        <taxon>Bacteria</taxon>
        <taxon>Pseudomonadati</taxon>
        <taxon>Pseudomonadota</taxon>
        <taxon>Gammaproteobacteria</taxon>
        <taxon>Oceanospirillales</taxon>
        <taxon>Halomonadaceae</taxon>
        <taxon>Halomonas</taxon>
    </lineage>
</organism>
<dbReference type="Pfam" id="PF13520">
    <property type="entry name" value="AA_permease_2"/>
    <property type="match status" value="1"/>
</dbReference>
<accession>A0A1I7GWQ9</accession>
<dbReference type="InterPro" id="IPR050367">
    <property type="entry name" value="APC_superfamily"/>
</dbReference>
<dbReference type="PIRSF" id="PIRSF006060">
    <property type="entry name" value="AA_transporter"/>
    <property type="match status" value="1"/>
</dbReference>
<keyword evidence="2" id="KW-1003">Cell membrane</keyword>
<dbReference type="OrthoDB" id="9804700at2"/>
<keyword evidence="8" id="KW-1185">Reference proteome</keyword>
<dbReference type="STRING" id="463301.SAMN04487955_103305"/>
<evidence type="ECO:0000256" key="5">
    <source>
        <dbReference type="ARBA" id="ARBA00023136"/>
    </source>
</evidence>
<keyword evidence="4 6" id="KW-1133">Transmembrane helix</keyword>
<feature type="transmembrane region" description="Helical" evidence="6">
    <location>
        <begin position="47"/>
        <end position="68"/>
    </location>
</feature>
<reference evidence="8" key="1">
    <citation type="submission" date="2016-10" db="EMBL/GenBank/DDBJ databases">
        <authorList>
            <person name="Varghese N."/>
            <person name="Submissions S."/>
        </authorList>
    </citation>
    <scope>NUCLEOTIDE SEQUENCE [LARGE SCALE GENOMIC DNA]</scope>
    <source>
        <strain evidence="8">CGMCC 1.6981</strain>
    </source>
</reference>